<sequence>MKVMFMNVRETILNFSNDNIDLLKSNWTKRLKNRILLLIY</sequence>
<evidence type="ECO:0000313" key="1">
    <source>
        <dbReference type="EMBL" id="SMO56286.1"/>
    </source>
</evidence>
<keyword evidence="2" id="KW-1185">Reference proteome</keyword>
<dbReference type="Proteomes" id="UP000315971">
    <property type="component" value="Unassembled WGS sequence"/>
</dbReference>
<accession>A0A521CA60</accession>
<name>A0A521CA60_9SPHI</name>
<evidence type="ECO:0000313" key="2">
    <source>
        <dbReference type="Proteomes" id="UP000315971"/>
    </source>
</evidence>
<dbReference type="AlphaFoldDB" id="A0A521CA60"/>
<organism evidence="1 2">
    <name type="scientific">Solitalea koreensis</name>
    <dbReference type="NCBI Taxonomy" id="543615"/>
    <lineage>
        <taxon>Bacteria</taxon>
        <taxon>Pseudomonadati</taxon>
        <taxon>Bacteroidota</taxon>
        <taxon>Sphingobacteriia</taxon>
        <taxon>Sphingobacteriales</taxon>
        <taxon>Sphingobacteriaceae</taxon>
        <taxon>Solitalea</taxon>
    </lineage>
</organism>
<gene>
    <name evidence="1" type="ORF">SAMN06265350_103346</name>
</gene>
<reference evidence="1 2" key="1">
    <citation type="submission" date="2017-05" db="EMBL/GenBank/DDBJ databases">
        <authorList>
            <person name="Varghese N."/>
            <person name="Submissions S."/>
        </authorList>
    </citation>
    <scope>NUCLEOTIDE SEQUENCE [LARGE SCALE GENOMIC DNA]</scope>
    <source>
        <strain evidence="1 2">DSM 21342</strain>
    </source>
</reference>
<dbReference type="EMBL" id="FXSZ01000003">
    <property type="protein sequence ID" value="SMO56286.1"/>
    <property type="molecule type" value="Genomic_DNA"/>
</dbReference>
<protein>
    <submittedName>
        <fullName evidence="1">Uncharacterized protein</fullName>
    </submittedName>
</protein>
<proteinExistence type="predicted"/>